<organism evidence="2 3">
    <name type="scientific">Diplodia seriata</name>
    <dbReference type="NCBI Taxonomy" id="420778"/>
    <lineage>
        <taxon>Eukaryota</taxon>
        <taxon>Fungi</taxon>
        <taxon>Dikarya</taxon>
        <taxon>Ascomycota</taxon>
        <taxon>Pezizomycotina</taxon>
        <taxon>Dothideomycetes</taxon>
        <taxon>Dothideomycetes incertae sedis</taxon>
        <taxon>Botryosphaeriales</taxon>
        <taxon>Botryosphaeriaceae</taxon>
        <taxon>Diplodia</taxon>
    </lineage>
</organism>
<accession>A0ABR3CLK5</accession>
<dbReference type="Proteomes" id="UP001430584">
    <property type="component" value="Unassembled WGS sequence"/>
</dbReference>
<keyword evidence="3" id="KW-1185">Reference proteome</keyword>
<evidence type="ECO:0008006" key="4">
    <source>
        <dbReference type="Google" id="ProtNLM"/>
    </source>
</evidence>
<dbReference type="EMBL" id="JAJVCZ030000003">
    <property type="protein sequence ID" value="KAL0261500.1"/>
    <property type="molecule type" value="Genomic_DNA"/>
</dbReference>
<sequence length="397" mass="43841">MDTTNTTTTTVTAAPSKATLYPKISNDIRPLIRSLRDHHICSIDATGRRSGAKPLIRMTGTVKLHGTHADIRVDLAGGGAVVAQSRNNAALTPARDNFDFAAFCAERRPAIVKLAGRDEEEEEEEEEEKKNDDDDDDRNITVILAGEWIGNGIQARPHTAIRNLSPRLFVLCGIRVVVVNGAGAAPPEEEGDEEHHRRVKAAAVWEPIERYADIFDEPARLYNISRGGFFHLELEVSTTTTTHGYDLDDADVASFLAAARRLTSAVHARCPFGASLGASGPGEGIVWTPAGPPTRGDRELDVPNAPGFWLKTKAENFEGGPRRREQAPARDEHEERVVEAFLRRACCRGRLEQGWDYLREMHVERNIKGLGRFLSWVLDDVQVEEKEEIAELKLSGS</sequence>
<reference evidence="2 3" key="1">
    <citation type="submission" date="2024-02" db="EMBL/GenBank/DDBJ databases">
        <title>De novo assembly and annotation of 12 fungi associated with fruit tree decline syndrome in Ontario, Canada.</title>
        <authorList>
            <person name="Sulman M."/>
            <person name="Ellouze W."/>
            <person name="Ilyukhin E."/>
        </authorList>
    </citation>
    <scope>NUCLEOTIDE SEQUENCE [LARGE SCALE GENOMIC DNA]</scope>
    <source>
        <strain evidence="2 3">FDS-637</strain>
    </source>
</reference>
<comment type="caution">
    <text evidence="2">The sequence shown here is derived from an EMBL/GenBank/DDBJ whole genome shotgun (WGS) entry which is preliminary data.</text>
</comment>
<feature type="compositionally biased region" description="Acidic residues" evidence="1">
    <location>
        <begin position="118"/>
        <end position="137"/>
    </location>
</feature>
<dbReference type="GeneID" id="92007015"/>
<evidence type="ECO:0000256" key="1">
    <source>
        <dbReference type="SAM" id="MobiDB-lite"/>
    </source>
</evidence>
<evidence type="ECO:0000313" key="2">
    <source>
        <dbReference type="EMBL" id="KAL0261500.1"/>
    </source>
</evidence>
<feature type="region of interest" description="Disordered" evidence="1">
    <location>
        <begin position="115"/>
        <end position="137"/>
    </location>
</feature>
<protein>
    <recommendedName>
        <fullName evidence="4">RNA ligase domain-containing protein</fullName>
    </recommendedName>
</protein>
<dbReference type="RefSeq" id="XP_066634529.1">
    <property type="nucleotide sequence ID" value="XM_066774410.1"/>
</dbReference>
<evidence type="ECO:0000313" key="3">
    <source>
        <dbReference type="Proteomes" id="UP001430584"/>
    </source>
</evidence>
<proteinExistence type="predicted"/>
<gene>
    <name evidence="2" type="ORF">SLS55_002930</name>
</gene>
<name>A0ABR3CLK5_9PEZI</name>